<dbReference type="InterPro" id="IPR051561">
    <property type="entry name" value="FRAS1_ECM"/>
</dbReference>
<dbReference type="HOGENOM" id="CLU_237303_0_0_5"/>
<feature type="domain" description="RapA2 cadherin-like" evidence="2">
    <location>
        <begin position="1468"/>
        <end position="1567"/>
    </location>
</feature>
<proteinExistence type="predicted"/>
<dbReference type="NCBIfam" id="TIGR01965">
    <property type="entry name" value="VCBS_repeat"/>
    <property type="match status" value="12"/>
</dbReference>
<organism evidence="3 4">
    <name type="scientific">Pelagibacter ubique (strain HTCC1002)</name>
    <dbReference type="NCBI Taxonomy" id="314261"/>
    <lineage>
        <taxon>Bacteria</taxon>
        <taxon>Pseudomonadati</taxon>
        <taxon>Pseudomonadota</taxon>
        <taxon>Alphaproteobacteria</taxon>
        <taxon>Candidatus Pelagibacterales</taxon>
        <taxon>Candidatus Pelagibacteraceae</taxon>
        <taxon>Candidatus Pelagibacter</taxon>
    </lineage>
</organism>
<feature type="region of interest" description="Disordered" evidence="1">
    <location>
        <begin position="273"/>
        <end position="294"/>
    </location>
</feature>
<comment type="caution">
    <text evidence="3">The sequence shown here is derived from an EMBL/GenBank/DDBJ whole genome shotgun (WGS) entry which is preliminary data.</text>
</comment>
<dbReference type="PANTHER" id="PTHR45739:SF8">
    <property type="entry name" value="FRAS1-RELATED EXTRACELLULAR MATRIX PROTEIN 1"/>
    <property type="match status" value="1"/>
</dbReference>
<protein>
    <recommendedName>
        <fullName evidence="2">RapA2 cadherin-like domain-containing protein</fullName>
    </recommendedName>
</protein>
<dbReference type="Gene3D" id="2.60.40.10">
    <property type="entry name" value="Immunoglobulins"/>
    <property type="match status" value="1"/>
</dbReference>
<dbReference type="InterPro" id="IPR010221">
    <property type="entry name" value="VCBS_dom"/>
</dbReference>
<feature type="domain" description="RapA2 cadherin-like" evidence="2">
    <location>
        <begin position="472"/>
        <end position="567"/>
    </location>
</feature>
<dbReference type="Proteomes" id="UP000005306">
    <property type="component" value="Unassembled WGS sequence"/>
</dbReference>
<feature type="domain" description="RapA2 cadherin-like" evidence="2">
    <location>
        <begin position="1349"/>
        <end position="1413"/>
    </location>
</feature>
<feature type="region of interest" description="Disordered" evidence="1">
    <location>
        <begin position="94"/>
        <end position="160"/>
    </location>
</feature>
<evidence type="ECO:0000313" key="3">
    <source>
        <dbReference type="EMBL" id="EAS84401.1"/>
    </source>
</evidence>
<dbReference type="Pfam" id="PF17803">
    <property type="entry name" value="Cadherin_4"/>
    <property type="match status" value="11"/>
</dbReference>
<dbReference type="GO" id="GO:0009653">
    <property type="term" value="P:anatomical structure morphogenesis"/>
    <property type="evidence" value="ECO:0007669"/>
    <property type="project" value="TreeGrafter"/>
</dbReference>
<feature type="domain" description="RapA2 cadherin-like" evidence="2">
    <location>
        <begin position="974"/>
        <end position="1065"/>
    </location>
</feature>
<reference evidence="3 4" key="1">
    <citation type="submission" date="2006-04" db="EMBL/GenBank/DDBJ databases">
        <authorList>
            <person name="Giovannoni S.J."/>
            <person name="Cho J.-C."/>
            <person name="Ferriera S."/>
            <person name="Johnson J."/>
            <person name="Kravitz S."/>
            <person name="Halpern A."/>
            <person name="Remington K."/>
            <person name="Beeson K."/>
            <person name="Tran B."/>
            <person name="Rogers Y.-H."/>
            <person name="Friedman R."/>
            <person name="Venter J.C."/>
        </authorList>
    </citation>
    <scope>NUCLEOTIDE SEQUENCE [LARGE SCALE GENOMIC DNA]</scope>
    <source>
        <strain evidence="3 4">HTCC1002</strain>
    </source>
</reference>
<feature type="domain" description="RapA2 cadherin-like" evidence="2">
    <location>
        <begin position="84"/>
        <end position="178"/>
    </location>
</feature>
<feature type="domain" description="RapA2 cadherin-like" evidence="2">
    <location>
        <begin position="344"/>
        <end position="439"/>
    </location>
</feature>
<dbReference type="NCBIfam" id="NF012211">
    <property type="entry name" value="tand_rpt_95"/>
    <property type="match status" value="2"/>
</dbReference>
<feature type="domain" description="RapA2 cadherin-like" evidence="2">
    <location>
        <begin position="1221"/>
        <end position="1316"/>
    </location>
</feature>
<feature type="domain" description="RapA2 cadherin-like" evidence="2">
    <location>
        <begin position="1098"/>
        <end position="1188"/>
    </location>
</feature>
<evidence type="ECO:0000256" key="1">
    <source>
        <dbReference type="SAM" id="MobiDB-lite"/>
    </source>
</evidence>
<sequence>LLHGDTDADASAHKCIEYVATTASGSATAVNPGTAYNSGYTSVTGSKGTLRVGADGTYQYIADSSTGTDVFTYTLSDGTATHTATLTITVNSSNNAPSAVADTDSVNEDATVTQSSGSGLLNADDSDADGDSLTVTQIKKDGGSNSSVSGGSSYNSSGTSVTGTYGTLTVGADGTYTYVADQAAADALDASDTVTDVFTYTISDGNGGTDTANLTITVTGVNDAPSATNDTGSVNEDATLTVSTASSGVTQDNDTDADADDSASSLVITQIKKDGGSNSSVSGGTNHSNGTSVTGTYGTLVIGANGTYTYVADQAAADALDASDTVTDVFTYTVSDGNGGTDTANITITVTGVNDDPIGVNDTDSVNEDATITESSGSELLVADDSDADDSSSLTVTQIKVTGGSNSSVAGSSTYNSNFTTVTGTYGTLKVGADGSYTYVADQAAADALDVGDNVTDSFTYTVSDGTATSTATLIITVTGINDVPVAVNDTDAVNEDATITESSGSKLLVADDTDADDSSSLTVTQIKVTGGSNSSVAGSSTYNSNFTTVTGTYGTLKVGADGSYTYVADQAAADALDASDTVTDSFTYTVSDNTWFDTATLIITVTGINDAPTASNGTVNINENNQASTAGDRTPLNITKVFAVSDFNFADDDTSGSLSKVKITTLESAGALEYNNGSSWADVTLNQEISATDISNNRLRFTPVANSESNPTFGFKVHDGTDYSSSPYTMTISVNAAPNVTDATVGSTVAAGGTSSGDVHDGVADSDDNDSVLVVTGVASGNESSNNTIVTNNTGVGSAVSGTYGSLNIAANGTYTYTASSTNNIAYGATATDIFTFTTRDDETASGSFAYDVGSITFTVASSISLTDDTDSVNEDATITKTGSQDDVLNDDAADTNGLVVTHIKKDGGSNSTVASSSTYTSNGTSVTGTYGTLVIGADGSYTYTADQSAADDLDLNDVVTDVFVYTADGASANLTITVTGINDAPVATNDTGSVNEDATLSVSNGSGDIIDNNDTDADDSASLVVSAVRIGGVEGSGNAGTVGQALTGTYGQLTLNANGSYSYVANQDAADDLDASDQATDVFNYTLSDGTATDTATITITVTGINDAPVADNETGAVNEDATLTVTDGTSDVLHGDTDADDSASLTVSAIRTGAEDGSGTSGSIGSGLTGTYGTLTLASDGTYTYVADQSAADDLDASDTATDVFTYTLSDGTATDTATITITVTGINDAPAAVNDTDAVNEDATVTRTSGDSLLMADDSDADDDDSFTVTQIAVTGGSNSSVAGSSTYNNNFTSVTGTYGTLKVGADGTYTYVADQSAADDLDLNDTATDSFTYTISDGDTTDTATLIFTVTGINDVPTASDKTVTTNEDTPYVFSASDFGYTDADDDDALVSVKITGLEDAGALQYNNGSAWVDVTENQVITATDIGNDKLRFNPAANENGSSYTTFNFTVNDGDADSASANTITVNVTAVNDAPVADDETNSVNEDATLTVTDGSSDVLHGDTDVDSGDTLTATTYSHTSATNQSGGSASSANGNSGTAGTNAVVGYYGTLTLAADGTYTYAADQSAADDLDASDTATDVFTYTLSDGTATDTATITITVTGINDAPAAVNDTDAVNEDATVTRTSGDSLLMADDSDADDDDSFTVTQIAVTGGSNSSVAGSSTYNNNFTSVTGTYGTLKVGADGTYTYVADQSAADDLDLNDTATDSFTYTISDGDATDTATLIFTVTGINDVPTASDKTVTTNEDTPYVFSASDFGYTDADDDDALVSVKITGLEDAGALQYNNGSAWVDVTENQVITATDIGNDKLRFNPAANENGSSYTTFNLQ</sequence>
<feature type="non-terminal residue" evidence="3">
    <location>
        <position position="1"/>
    </location>
</feature>
<accession>Q1UYZ0</accession>
<name>Q1UYZ0_PELU1</name>
<dbReference type="PANTHER" id="PTHR45739">
    <property type="entry name" value="MATRIX PROTEIN, PUTATIVE-RELATED"/>
    <property type="match status" value="1"/>
</dbReference>
<feature type="compositionally biased region" description="Low complexity" evidence="1">
    <location>
        <begin position="276"/>
        <end position="294"/>
    </location>
</feature>
<evidence type="ECO:0000313" key="4">
    <source>
        <dbReference type="Proteomes" id="UP000005306"/>
    </source>
</evidence>
<feature type="domain" description="RapA2 cadherin-like" evidence="2">
    <location>
        <begin position="1728"/>
        <end position="1792"/>
    </location>
</feature>
<evidence type="ECO:0000259" key="2">
    <source>
        <dbReference type="Pfam" id="PF17803"/>
    </source>
</evidence>
<feature type="domain" description="RapA2 cadherin-like" evidence="2">
    <location>
        <begin position="212"/>
        <end position="310"/>
    </location>
</feature>
<dbReference type="RefSeq" id="WP_006996988.1">
    <property type="nucleotide sequence ID" value="NZ_CH724130.1"/>
</dbReference>
<feature type="region of interest" description="Disordered" evidence="1">
    <location>
        <begin position="244"/>
        <end position="263"/>
    </location>
</feature>
<feature type="domain" description="RapA2 cadherin-like" evidence="2">
    <location>
        <begin position="1600"/>
        <end position="1695"/>
    </location>
</feature>
<gene>
    <name evidence="3" type="ORF">PU1002_01725</name>
</gene>
<dbReference type="InterPro" id="IPR040853">
    <property type="entry name" value="RapA2_cadherin-like"/>
</dbReference>
<dbReference type="InterPro" id="IPR013783">
    <property type="entry name" value="Ig-like_fold"/>
</dbReference>
<feature type="compositionally biased region" description="Low complexity" evidence="1">
    <location>
        <begin position="143"/>
        <end position="160"/>
    </location>
</feature>
<dbReference type="EMBL" id="AAPV01000002">
    <property type="protein sequence ID" value="EAS84401.1"/>
    <property type="molecule type" value="Genomic_DNA"/>
</dbReference>
<feature type="compositionally biased region" description="Polar residues" evidence="1">
    <location>
        <begin position="108"/>
        <end position="119"/>
    </location>
</feature>